<dbReference type="AlphaFoldDB" id="G9NPD5"/>
<comment type="caution">
    <text evidence="1">The sequence shown here is derived from an EMBL/GenBank/DDBJ whole genome shotgun (WGS) entry which is preliminary data.</text>
</comment>
<keyword evidence="2" id="KW-1185">Reference proteome</keyword>
<sequence>MLDYRRWAHAQKQGTRRRMQVHRPINRHYSVCVLGEVHKPLVSCVYAGSQFPTCKVVFHKDMIECVMVVCGRG</sequence>
<dbReference type="Proteomes" id="UP000005426">
    <property type="component" value="Unassembled WGS sequence"/>
</dbReference>
<organism evidence="1 2">
    <name type="scientific">Hypocrea atroviridis (strain ATCC 20476 / IMI 206040)</name>
    <name type="common">Trichoderma atroviride</name>
    <dbReference type="NCBI Taxonomy" id="452589"/>
    <lineage>
        <taxon>Eukaryota</taxon>
        <taxon>Fungi</taxon>
        <taxon>Dikarya</taxon>
        <taxon>Ascomycota</taxon>
        <taxon>Pezizomycotina</taxon>
        <taxon>Sordariomycetes</taxon>
        <taxon>Hypocreomycetidae</taxon>
        <taxon>Hypocreales</taxon>
        <taxon>Hypocreaceae</taxon>
        <taxon>Trichoderma</taxon>
    </lineage>
</organism>
<dbReference type="EMBL" id="ABDG02000020">
    <property type="protein sequence ID" value="EHK47406.1"/>
    <property type="molecule type" value="Genomic_DNA"/>
</dbReference>
<dbReference type="HOGENOM" id="CLU_2705121_0_0_1"/>
<gene>
    <name evidence="1" type="ORF">TRIATDRAFT_255878</name>
</gene>
<reference evidence="1 2" key="1">
    <citation type="journal article" date="2011" name="Genome Biol.">
        <title>Comparative genome sequence analysis underscores mycoparasitism as the ancestral life style of Trichoderma.</title>
        <authorList>
            <person name="Kubicek C.P."/>
            <person name="Herrera-Estrella A."/>
            <person name="Seidl-Seiboth V."/>
            <person name="Martinez D.A."/>
            <person name="Druzhinina I.S."/>
            <person name="Thon M."/>
            <person name="Zeilinger S."/>
            <person name="Casas-Flores S."/>
            <person name="Horwitz B.A."/>
            <person name="Mukherjee P.K."/>
            <person name="Mukherjee M."/>
            <person name="Kredics L."/>
            <person name="Alcaraz L.D."/>
            <person name="Aerts A."/>
            <person name="Antal Z."/>
            <person name="Atanasova L."/>
            <person name="Cervantes-Badillo M.G."/>
            <person name="Challacombe J."/>
            <person name="Chertkov O."/>
            <person name="McCluskey K."/>
            <person name="Coulpier F."/>
            <person name="Deshpande N."/>
            <person name="von Doehren H."/>
            <person name="Ebbole D.J."/>
            <person name="Esquivel-Naranjo E.U."/>
            <person name="Fekete E."/>
            <person name="Flipphi M."/>
            <person name="Glaser F."/>
            <person name="Gomez-Rodriguez E.Y."/>
            <person name="Gruber S."/>
            <person name="Han C."/>
            <person name="Henrissat B."/>
            <person name="Hermosa R."/>
            <person name="Hernandez-Onate M."/>
            <person name="Karaffa L."/>
            <person name="Kosti I."/>
            <person name="Le Crom S."/>
            <person name="Lindquist E."/>
            <person name="Lucas S."/>
            <person name="Luebeck M."/>
            <person name="Luebeck P.S."/>
            <person name="Margeot A."/>
            <person name="Metz B."/>
            <person name="Misra M."/>
            <person name="Nevalainen H."/>
            <person name="Omann M."/>
            <person name="Packer N."/>
            <person name="Perrone G."/>
            <person name="Uresti-Rivera E.E."/>
            <person name="Salamov A."/>
            <person name="Schmoll M."/>
            <person name="Seiboth B."/>
            <person name="Shapiro H."/>
            <person name="Sukno S."/>
            <person name="Tamayo-Ramos J.A."/>
            <person name="Tisch D."/>
            <person name="Wiest A."/>
            <person name="Wilkinson H.H."/>
            <person name="Zhang M."/>
            <person name="Coutinho P.M."/>
            <person name="Kenerley C.M."/>
            <person name="Monte E."/>
            <person name="Baker S.E."/>
            <person name="Grigoriev I.V."/>
        </authorList>
    </citation>
    <scope>NUCLEOTIDE SEQUENCE [LARGE SCALE GENOMIC DNA]</scope>
    <source>
        <strain evidence="2">ATCC 20476 / IMI 206040</strain>
    </source>
</reference>
<proteinExistence type="predicted"/>
<accession>G9NPD5</accession>
<evidence type="ECO:0000313" key="2">
    <source>
        <dbReference type="Proteomes" id="UP000005426"/>
    </source>
</evidence>
<protein>
    <submittedName>
        <fullName evidence="1">Uncharacterized protein</fullName>
    </submittedName>
</protein>
<evidence type="ECO:0000313" key="1">
    <source>
        <dbReference type="EMBL" id="EHK47406.1"/>
    </source>
</evidence>
<name>G9NPD5_HYPAI</name>